<dbReference type="SUPFAM" id="SSF51182">
    <property type="entry name" value="RmlC-like cupins"/>
    <property type="match status" value="1"/>
</dbReference>
<name>A0AA38C6M1_TAXCH</name>
<dbReference type="AlphaFoldDB" id="A0AA38C6M1"/>
<sequence>MERKMQGASLLLFLCLFLCSWSCTVEMVNGQRQEQQQEERQHQLQQRSCRVQSLRAQQPSETIRSEAGIVELSTRQENDELDCAGVEFIRETIERDGLSLPRYANTPKLAYIVEGEGRLGVVFPGCPETFRRPPFGAGHGEKECQGRSTRGGRQGERGEEEEERGSREEESVRHERERAREESSQKVRRVQSGDVVAIFAGAAYWWYNDGDKPLRIVAIADSSNHQNQLDRSYRPFYLAGSSATRERRERLGEGERMGGNILAGFDPNTLAEAWGVRKETVKDIQENNQGRGLIVRVNEPRGRRAAAADFQVEENEIDSTNGNGLEQLFCNMRLRHNADRPEEADVYVRDGGRLNTVNRFKLHALNHLNMAAERGVLRPGAMCVPSWLSCHAIVYATRGEARIQVVENRGRKVFDGSIREGQFIVIPQFYAVVKRAGDQGFDWITFTTSHSPIRSSLAGRNSVLKAMPEEVVMNAYNISCREAHQLRWNREHEFLIMPPRREQYEGGRAAQ</sequence>
<feature type="domain" description="Cupin type-1" evidence="7">
    <location>
        <begin position="52"/>
        <end position="282"/>
    </location>
</feature>
<dbReference type="PANTHER" id="PTHR31189">
    <property type="entry name" value="OS03G0336100 PROTEIN-RELATED"/>
    <property type="match status" value="1"/>
</dbReference>
<dbReference type="OMA" id="SPLEEVW"/>
<dbReference type="Pfam" id="PF00190">
    <property type="entry name" value="Cupin_1"/>
    <property type="match status" value="2"/>
</dbReference>
<dbReference type="InterPro" id="IPR006045">
    <property type="entry name" value="Cupin_1"/>
</dbReference>
<comment type="caution">
    <text evidence="8">The sequence shown here is derived from an EMBL/GenBank/DDBJ whole genome shotgun (WGS) entry which is preliminary data.</text>
</comment>
<dbReference type="EMBL" id="JAHRHJ020000011">
    <property type="protein sequence ID" value="KAH9295776.1"/>
    <property type="molecule type" value="Genomic_DNA"/>
</dbReference>
<gene>
    <name evidence="8" type="ORF">KI387_039364</name>
</gene>
<dbReference type="InterPro" id="IPR011051">
    <property type="entry name" value="RmlC_Cupin_sf"/>
</dbReference>
<evidence type="ECO:0000313" key="9">
    <source>
        <dbReference type="Proteomes" id="UP000824469"/>
    </source>
</evidence>
<dbReference type="CDD" id="cd02242">
    <property type="entry name" value="cupin_11S_legumin_N"/>
    <property type="match status" value="1"/>
</dbReference>
<keyword evidence="3" id="KW-0708">Seed storage protein</keyword>
<dbReference type="Gene3D" id="2.60.120.10">
    <property type="entry name" value="Jelly Rolls"/>
    <property type="match status" value="2"/>
</dbReference>
<dbReference type="FunFam" id="2.60.120.10:FF:000073">
    <property type="entry name" value="Glycinin G1"/>
    <property type="match status" value="1"/>
</dbReference>
<keyword evidence="4" id="KW-1015">Disulfide bond</keyword>
<feature type="domain" description="Cupin type-1" evidence="7">
    <location>
        <begin position="336"/>
        <end position="484"/>
    </location>
</feature>
<keyword evidence="9" id="KW-1185">Reference proteome</keyword>
<evidence type="ECO:0000256" key="2">
    <source>
        <dbReference type="ARBA" id="ARBA00022761"/>
    </source>
</evidence>
<evidence type="ECO:0000259" key="7">
    <source>
        <dbReference type="SMART" id="SM00835"/>
    </source>
</evidence>
<evidence type="ECO:0000256" key="6">
    <source>
        <dbReference type="SAM" id="SignalP"/>
    </source>
</evidence>
<dbReference type="InterPro" id="IPR014710">
    <property type="entry name" value="RmlC-like_jellyroll"/>
</dbReference>
<dbReference type="SMART" id="SM00835">
    <property type="entry name" value="Cupin_1"/>
    <property type="match status" value="2"/>
</dbReference>
<dbReference type="PANTHER" id="PTHR31189:SF54">
    <property type="entry name" value="11S GLOBULIN SEED STORAGE PROTEIN 2-LIKE"/>
    <property type="match status" value="1"/>
</dbReference>
<proteinExistence type="inferred from homology"/>
<feature type="signal peptide" evidence="6">
    <location>
        <begin position="1"/>
        <end position="22"/>
    </location>
</feature>
<dbReference type="InterPro" id="IPR050253">
    <property type="entry name" value="Seed_Storage-Functional"/>
</dbReference>
<accession>A0AA38C6M1</accession>
<dbReference type="PRINTS" id="PR00439">
    <property type="entry name" value="11SGLOBULIN"/>
</dbReference>
<organism evidence="8 9">
    <name type="scientific">Taxus chinensis</name>
    <name type="common">Chinese yew</name>
    <name type="synonym">Taxus wallichiana var. chinensis</name>
    <dbReference type="NCBI Taxonomy" id="29808"/>
    <lineage>
        <taxon>Eukaryota</taxon>
        <taxon>Viridiplantae</taxon>
        <taxon>Streptophyta</taxon>
        <taxon>Embryophyta</taxon>
        <taxon>Tracheophyta</taxon>
        <taxon>Spermatophyta</taxon>
        <taxon>Pinopsida</taxon>
        <taxon>Pinidae</taxon>
        <taxon>Conifers II</taxon>
        <taxon>Cupressales</taxon>
        <taxon>Taxaceae</taxon>
        <taxon>Taxus</taxon>
    </lineage>
</organism>
<evidence type="ECO:0000256" key="1">
    <source>
        <dbReference type="ARBA" id="ARBA00007178"/>
    </source>
</evidence>
<feature type="region of interest" description="Disordered" evidence="5">
    <location>
        <begin position="131"/>
        <end position="187"/>
    </location>
</feature>
<dbReference type="GO" id="GO:0045735">
    <property type="term" value="F:nutrient reservoir activity"/>
    <property type="evidence" value="ECO:0007669"/>
    <property type="project" value="UniProtKB-KW"/>
</dbReference>
<evidence type="ECO:0000256" key="3">
    <source>
        <dbReference type="ARBA" id="ARBA00023129"/>
    </source>
</evidence>
<feature type="chain" id="PRO_5041447565" description="Cupin type-1 domain-containing protein" evidence="6">
    <location>
        <begin position="23"/>
        <end position="511"/>
    </location>
</feature>
<feature type="compositionally biased region" description="Basic and acidic residues" evidence="5">
    <location>
        <begin position="164"/>
        <end position="185"/>
    </location>
</feature>
<keyword evidence="2" id="KW-0758">Storage protein</keyword>
<dbReference type="Proteomes" id="UP000824469">
    <property type="component" value="Unassembled WGS sequence"/>
</dbReference>
<dbReference type="CDD" id="cd02243">
    <property type="entry name" value="cupin_11S_legumin_C"/>
    <property type="match status" value="1"/>
</dbReference>
<comment type="similarity">
    <text evidence="1">Belongs to the 11S seed storage protein (globulins) family.</text>
</comment>
<evidence type="ECO:0000256" key="4">
    <source>
        <dbReference type="ARBA" id="ARBA00023157"/>
    </source>
</evidence>
<reference evidence="8 9" key="1">
    <citation type="journal article" date="2021" name="Nat. Plants">
        <title>The Taxus genome provides insights into paclitaxel biosynthesis.</title>
        <authorList>
            <person name="Xiong X."/>
            <person name="Gou J."/>
            <person name="Liao Q."/>
            <person name="Li Y."/>
            <person name="Zhou Q."/>
            <person name="Bi G."/>
            <person name="Li C."/>
            <person name="Du R."/>
            <person name="Wang X."/>
            <person name="Sun T."/>
            <person name="Guo L."/>
            <person name="Liang H."/>
            <person name="Lu P."/>
            <person name="Wu Y."/>
            <person name="Zhang Z."/>
            <person name="Ro D.K."/>
            <person name="Shang Y."/>
            <person name="Huang S."/>
            <person name="Yan J."/>
        </authorList>
    </citation>
    <scope>NUCLEOTIDE SEQUENCE [LARGE SCALE GENOMIC DNA]</scope>
    <source>
        <strain evidence="8">Ta-2019</strain>
    </source>
</reference>
<dbReference type="InterPro" id="IPR006044">
    <property type="entry name" value="11S_seedstore_pln"/>
</dbReference>
<protein>
    <recommendedName>
        <fullName evidence="7">Cupin type-1 domain-containing protein</fullName>
    </recommendedName>
</protein>
<keyword evidence="6" id="KW-0732">Signal</keyword>
<evidence type="ECO:0000256" key="5">
    <source>
        <dbReference type="SAM" id="MobiDB-lite"/>
    </source>
</evidence>
<evidence type="ECO:0000313" key="8">
    <source>
        <dbReference type="EMBL" id="KAH9295776.1"/>
    </source>
</evidence>